<evidence type="ECO:0000256" key="8">
    <source>
        <dbReference type="SAM" id="Phobius"/>
    </source>
</evidence>
<feature type="transmembrane region" description="Helical" evidence="8">
    <location>
        <begin position="563"/>
        <end position="592"/>
    </location>
</feature>
<organism evidence="11 12">
    <name type="scientific">Truncatella angustata</name>
    <dbReference type="NCBI Taxonomy" id="152316"/>
    <lineage>
        <taxon>Eukaryota</taxon>
        <taxon>Fungi</taxon>
        <taxon>Dikarya</taxon>
        <taxon>Ascomycota</taxon>
        <taxon>Pezizomycotina</taxon>
        <taxon>Sordariomycetes</taxon>
        <taxon>Xylariomycetidae</taxon>
        <taxon>Amphisphaeriales</taxon>
        <taxon>Sporocadaceae</taxon>
        <taxon>Truncatella</taxon>
    </lineage>
</organism>
<sequence length="744" mass="80600">MRISKVFALPFLGALVASQNVLQSTSLNTCQDNSGFQASKFDVVFDPSDNRVNVNMVATSSIEGNVVFDIAVAAYGYEIMRRVIDPCDNGIAGFCPMQTGDTSTPFILRISPSATRMIPSIAYSFPDLDATVKVYINSTDNVGQSLACLEARISNSKTVDLLGVKWASAAVIGLALLSSAIISGLGHSNAASHIAANAVALCNYFQAQAMIGLTGVSLPPSVQAWTQDFQWSIGIINVGFMQNIFTWYQRATGGTPSQLFSTLETISVQVSKRSLPVLGPAMGLAKRALAMLPGRSTEHVANLAKRTNIKNSSGSYVVTGVQRVAYRSRIESTNLFLTGFTFFCLALAFSALAVVAAKGLCEIATRIGLIKSDKFQDFRNGWRVVLKGVLYRITLLGFPAITILCFWEFTQNDSPAEMVLAVFFLTVALAWAGWKVVQLARRSVNLHKTPAYILFSDPQALNKWGFLYIQFRASAYYFIIPIIGYYLAKGMFIGLGQDAGIAQAIGFIILEAAVLITTSVMRPWMDKKMNSFNITIAVVNFLNAICLLLFTEVFGQPAIVNGIVGVVVWILNAVTTIVLVIFCIITTAFVFFRENPDGRYRFMSDERASFMKSMNSLSAADQLNALASTARGEKGHGLDLDDGENESNSSQSGHRHSMRPSTAGSGPSRSSWRDSRTRVGPSPFATDAHRNSPLNPTSGRNSPTNHLSINPPASTNGHNGPPSPEVRSPNNSSPWQRGAGYDHA</sequence>
<evidence type="ECO:0000256" key="3">
    <source>
        <dbReference type="ARBA" id="ARBA00022692"/>
    </source>
</evidence>
<protein>
    <submittedName>
        <fullName evidence="11">Calcium spray protein</fullName>
    </submittedName>
</protein>
<gene>
    <name evidence="11" type="ORF">BKA67DRAFT_590911</name>
</gene>
<evidence type="ECO:0000256" key="9">
    <source>
        <dbReference type="SAM" id="SignalP"/>
    </source>
</evidence>
<dbReference type="SMART" id="SM01320">
    <property type="entry name" value="TRP_N"/>
    <property type="match status" value="1"/>
</dbReference>
<dbReference type="OrthoDB" id="5212126at2759"/>
<feature type="compositionally biased region" description="Polar residues" evidence="7">
    <location>
        <begin position="692"/>
        <end position="718"/>
    </location>
</feature>
<evidence type="ECO:0000256" key="5">
    <source>
        <dbReference type="ARBA" id="ARBA00022989"/>
    </source>
</evidence>
<dbReference type="GO" id="GO:0009272">
    <property type="term" value="P:fungal-type cell wall biogenesis"/>
    <property type="evidence" value="ECO:0007669"/>
    <property type="project" value="TreeGrafter"/>
</dbReference>
<dbReference type="GO" id="GO:0016020">
    <property type="term" value="C:membrane"/>
    <property type="evidence" value="ECO:0007669"/>
    <property type="project" value="UniProtKB-SubCell"/>
</dbReference>
<dbReference type="InterPro" id="IPR032800">
    <property type="entry name" value="TRP_N"/>
</dbReference>
<dbReference type="PANTHER" id="PTHR31145">
    <property type="entry name" value="INTEGRAL MEMBRANE PROTEIN (AFU_ORTHOLOGUE AFUA_7G01610)"/>
    <property type="match status" value="1"/>
</dbReference>
<keyword evidence="4 9" id="KW-0732">Signal</keyword>
<feature type="transmembrane region" description="Helical" evidence="8">
    <location>
        <begin position="501"/>
        <end position="520"/>
    </location>
</feature>
<feature type="domain" description="ML-like" evidence="10">
    <location>
        <begin position="20"/>
        <end position="160"/>
    </location>
</feature>
<dbReference type="InterPro" id="IPR040241">
    <property type="entry name" value="TRP_Flc/Pkd2-like"/>
</dbReference>
<feature type="transmembrane region" description="Helical" evidence="8">
    <location>
        <begin position="415"/>
        <end position="434"/>
    </location>
</feature>
<feature type="transmembrane region" description="Helical" evidence="8">
    <location>
        <begin position="532"/>
        <end position="551"/>
    </location>
</feature>
<evidence type="ECO:0000256" key="4">
    <source>
        <dbReference type="ARBA" id="ARBA00022729"/>
    </source>
</evidence>
<feature type="transmembrane region" description="Helical" evidence="8">
    <location>
        <begin position="335"/>
        <end position="357"/>
    </location>
</feature>
<feature type="chain" id="PRO_5040242756" evidence="9">
    <location>
        <begin position="19"/>
        <end position="744"/>
    </location>
</feature>
<evidence type="ECO:0000313" key="11">
    <source>
        <dbReference type="EMBL" id="KAH6657370.1"/>
    </source>
</evidence>
<feature type="region of interest" description="Disordered" evidence="7">
    <location>
        <begin position="631"/>
        <end position="744"/>
    </location>
</feature>
<accession>A0A9P8UQY6</accession>
<evidence type="ECO:0000256" key="1">
    <source>
        <dbReference type="ARBA" id="ARBA00004141"/>
    </source>
</evidence>
<dbReference type="AlphaFoldDB" id="A0A9P8UQY6"/>
<proteinExistence type="inferred from homology"/>
<evidence type="ECO:0000256" key="6">
    <source>
        <dbReference type="ARBA" id="ARBA00023136"/>
    </source>
</evidence>
<keyword evidence="3 8" id="KW-0812">Transmembrane</keyword>
<dbReference type="RefSeq" id="XP_045961604.1">
    <property type="nucleotide sequence ID" value="XM_046104639.1"/>
</dbReference>
<dbReference type="Pfam" id="PF14558">
    <property type="entry name" value="TRP_N"/>
    <property type="match status" value="1"/>
</dbReference>
<name>A0A9P8UQY6_9PEZI</name>
<comment type="subcellular location">
    <subcellularLocation>
        <location evidence="1">Membrane</location>
        <topology evidence="1">Multi-pass membrane protein</topology>
    </subcellularLocation>
</comment>
<feature type="transmembrane region" description="Helical" evidence="8">
    <location>
        <begin position="475"/>
        <end position="495"/>
    </location>
</feature>
<dbReference type="EMBL" id="JAGPXC010000002">
    <property type="protein sequence ID" value="KAH6657370.1"/>
    <property type="molecule type" value="Genomic_DNA"/>
</dbReference>
<dbReference type="GO" id="GO:0055085">
    <property type="term" value="P:transmembrane transport"/>
    <property type="evidence" value="ECO:0007669"/>
    <property type="project" value="TreeGrafter"/>
</dbReference>
<dbReference type="Pfam" id="PF06011">
    <property type="entry name" value="TRP"/>
    <property type="match status" value="1"/>
</dbReference>
<comment type="caution">
    <text evidence="11">The sequence shown here is derived from an EMBL/GenBank/DDBJ whole genome shotgun (WGS) entry which is preliminary data.</text>
</comment>
<feature type="compositionally biased region" description="Polar residues" evidence="7">
    <location>
        <begin position="659"/>
        <end position="670"/>
    </location>
</feature>
<reference evidence="11" key="1">
    <citation type="journal article" date="2021" name="Nat. Commun.">
        <title>Genetic determinants of endophytism in the Arabidopsis root mycobiome.</title>
        <authorList>
            <person name="Mesny F."/>
            <person name="Miyauchi S."/>
            <person name="Thiergart T."/>
            <person name="Pickel B."/>
            <person name="Atanasova L."/>
            <person name="Karlsson M."/>
            <person name="Huettel B."/>
            <person name="Barry K.W."/>
            <person name="Haridas S."/>
            <person name="Chen C."/>
            <person name="Bauer D."/>
            <person name="Andreopoulos W."/>
            <person name="Pangilinan J."/>
            <person name="LaButti K."/>
            <person name="Riley R."/>
            <person name="Lipzen A."/>
            <person name="Clum A."/>
            <person name="Drula E."/>
            <person name="Henrissat B."/>
            <person name="Kohler A."/>
            <person name="Grigoriev I.V."/>
            <person name="Martin F.M."/>
            <person name="Hacquard S."/>
        </authorList>
    </citation>
    <scope>NUCLEOTIDE SEQUENCE</scope>
    <source>
        <strain evidence="11">MPI-SDFR-AT-0073</strain>
    </source>
</reference>
<evidence type="ECO:0000313" key="12">
    <source>
        <dbReference type="Proteomes" id="UP000758603"/>
    </source>
</evidence>
<keyword evidence="5 8" id="KW-1133">Transmembrane helix</keyword>
<evidence type="ECO:0000259" key="10">
    <source>
        <dbReference type="SMART" id="SM01320"/>
    </source>
</evidence>
<feature type="signal peptide" evidence="9">
    <location>
        <begin position="1"/>
        <end position="18"/>
    </location>
</feature>
<dbReference type="InterPro" id="IPR010308">
    <property type="entry name" value="TRP_C"/>
</dbReference>
<comment type="similarity">
    <text evidence="2">Belongs to the transient receptor potential (TRP) ion channel family.</text>
</comment>
<dbReference type="GeneID" id="70133530"/>
<keyword evidence="12" id="KW-1185">Reference proteome</keyword>
<dbReference type="PANTHER" id="PTHR31145:SF2">
    <property type="entry name" value="FLAVIN CARRIER PROTEIN 2"/>
    <property type="match status" value="1"/>
</dbReference>
<feature type="transmembrane region" description="Helical" evidence="8">
    <location>
        <begin position="389"/>
        <end position="409"/>
    </location>
</feature>
<evidence type="ECO:0000256" key="2">
    <source>
        <dbReference type="ARBA" id="ARBA00010642"/>
    </source>
</evidence>
<keyword evidence="6 8" id="KW-0472">Membrane</keyword>
<dbReference type="Proteomes" id="UP000758603">
    <property type="component" value="Unassembled WGS sequence"/>
</dbReference>
<evidence type="ECO:0000256" key="7">
    <source>
        <dbReference type="SAM" id="MobiDB-lite"/>
    </source>
</evidence>